<proteinExistence type="predicted"/>
<gene>
    <name evidence="2" type="ORF">K491DRAFT_410308</name>
</gene>
<evidence type="ECO:0000313" key="2">
    <source>
        <dbReference type="EMBL" id="KAF2655827.1"/>
    </source>
</evidence>
<evidence type="ECO:0000256" key="1">
    <source>
        <dbReference type="SAM" id="MobiDB-lite"/>
    </source>
</evidence>
<evidence type="ECO:0000313" key="3">
    <source>
        <dbReference type="Proteomes" id="UP000799324"/>
    </source>
</evidence>
<dbReference type="AlphaFoldDB" id="A0A6A6T952"/>
<sequence>MQSSQPSAMTSSTPTRSKNPCYRQAFYRKETGEITEAEYFHAIFQHLVKDGVHHKGDDLARTELEDVDPLGYSLSHWIANEKIKIKDAKPYENVFEAYRRGNVKEIQATLSRLDQGHQWHTRTCLALLALQERNAPILNSLLEDGIHIEEPFEDEVRRVQRKHDPQTYKLLREYSERKKRPWAERKRPRMGHPLDWGK</sequence>
<keyword evidence="3" id="KW-1185">Reference proteome</keyword>
<dbReference type="Proteomes" id="UP000799324">
    <property type="component" value="Unassembled WGS sequence"/>
</dbReference>
<name>A0A6A6T952_9PLEO</name>
<organism evidence="2 3">
    <name type="scientific">Lophiostoma macrostomum CBS 122681</name>
    <dbReference type="NCBI Taxonomy" id="1314788"/>
    <lineage>
        <taxon>Eukaryota</taxon>
        <taxon>Fungi</taxon>
        <taxon>Dikarya</taxon>
        <taxon>Ascomycota</taxon>
        <taxon>Pezizomycotina</taxon>
        <taxon>Dothideomycetes</taxon>
        <taxon>Pleosporomycetidae</taxon>
        <taxon>Pleosporales</taxon>
        <taxon>Lophiostomataceae</taxon>
        <taxon>Lophiostoma</taxon>
    </lineage>
</organism>
<feature type="region of interest" description="Disordered" evidence="1">
    <location>
        <begin position="179"/>
        <end position="198"/>
    </location>
</feature>
<accession>A0A6A6T952</accession>
<dbReference type="EMBL" id="MU004344">
    <property type="protein sequence ID" value="KAF2655827.1"/>
    <property type="molecule type" value="Genomic_DNA"/>
</dbReference>
<protein>
    <submittedName>
        <fullName evidence="2">Uncharacterized protein</fullName>
    </submittedName>
</protein>
<dbReference type="OrthoDB" id="3764736at2759"/>
<reference evidence="2" key="1">
    <citation type="journal article" date="2020" name="Stud. Mycol.">
        <title>101 Dothideomycetes genomes: a test case for predicting lifestyles and emergence of pathogens.</title>
        <authorList>
            <person name="Haridas S."/>
            <person name="Albert R."/>
            <person name="Binder M."/>
            <person name="Bloem J."/>
            <person name="Labutti K."/>
            <person name="Salamov A."/>
            <person name="Andreopoulos B."/>
            <person name="Baker S."/>
            <person name="Barry K."/>
            <person name="Bills G."/>
            <person name="Bluhm B."/>
            <person name="Cannon C."/>
            <person name="Castanera R."/>
            <person name="Culley D."/>
            <person name="Daum C."/>
            <person name="Ezra D."/>
            <person name="Gonzalez J."/>
            <person name="Henrissat B."/>
            <person name="Kuo A."/>
            <person name="Liang C."/>
            <person name="Lipzen A."/>
            <person name="Lutzoni F."/>
            <person name="Magnuson J."/>
            <person name="Mondo S."/>
            <person name="Nolan M."/>
            <person name="Ohm R."/>
            <person name="Pangilinan J."/>
            <person name="Park H.-J."/>
            <person name="Ramirez L."/>
            <person name="Alfaro M."/>
            <person name="Sun H."/>
            <person name="Tritt A."/>
            <person name="Yoshinaga Y."/>
            <person name="Zwiers L.-H."/>
            <person name="Turgeon B."/>
            <person name="Goodwin S."/>
            <person name="Spatafora J."/>
            <person name="Crous P."/>
            <person name="Grigoriev I."/>
        </authorList>
    </citation>
    <scope>NUCLEOTIDE SEQUENCE</scope>
    <source>
        <strain evidence="2">CBS 122681</strain>
    </source>
</reference>